<dbReference type="PATRIC" id="fig|1278073.3.peg.6721"/>
<organism evidence="2 3">
    <name type="scientific">Myxococcus stipitatus (strain DSM 14675 / JCM 12634 / Mx s8)</name>
    <dbReference type="NCBI Taxonomy" id="1278073"/>
    <lineage>
        <taxon>Bacteria</taxon>
        <taxon>Pseudomonadati</taxon>
        <taxon>Myxococcota</taxon>
        <taxon>Myxococcia</taxon>
        <taxon>Myxococcales</taxon>
        <taxon>Cystobacterineae</taxon>
        <taxon>Myxococcaceae</taxon>
        <taxon>Myxococcus</taxon>
    </lineage>
</organism>
<protein>
    <recommendedName>
        <fullName evidence="1">Knr4/Smi1-like domain-containing protein</fullName>
    </recommendedName>
</protein>
<reference evidence="2 3" key="1">
    <citation type="journal article" date="2013" name="Genome Announc.">
        <title>Complete genome sequence of Myxococcus stipitatus strain DSM 14675, a fruiting myxobacterium.</title>
        <authorList>
            <person name="Huntley S."/>
            <person name="Kneip S."/>
            <person name="Treuner-Lange A."/>
            <person name="Sogaard-Andersen L."/>
        </authorList>
    </citation>
    <scope>NUCLEOTIDE SEQUENCE [LARGE SCALE GENOMIC DNA]</scope>
    <source>
        <strain evidence="3">DSM 14675 / JCM 12634 / Mx s8</strain>
    </source>
</reference>
<evidence type="ECO:0000313" key="3">
    <source>
        <dbReference type="Proteomes" id="UP000011131"/>
    </source>
</evidence>
<accession>L7UK62</accession>
<dbReference type="Pfam" id="PF09346">
    <property type="entry name" value="SMI1_KNR4"/>
    <property type="match status" value="1"/>
</dbReference>
<dbReference type="Gene3D" id="3.40.1580.10">
    <property type="entry name" value="SMI1/KNR4-like"/>
    <property type="match status" value="1"/>
</dbReference>
<proteinExistence type="predicted"/>
<dbReference type="AlphaFoldDB" id="L7UK62"/>
<dbReference type="InterPro" id="IPR018958">
    <property type="entry name" value="Knr4/Smi1-like_dom"/>
</dbReference>
<dbReference type="STRING" id="1278073.MYSTI_06624"/>
<dbReference type="EMBL" id="CP004025">
    <property type="protein sequence ID" value="AGC47897.1"/>
    <property type="molecule type" value="Genomic_DNA"/>
</dbReference>
<name>L7UK62_MYXSD</name>
<evidence type="ECO:0000313" key="2">
    <source>
        <dbReference type="EMBL" id="AGC47897.1"/>
    </source>
</evidence>
<evidence type="ECO:0000259" key="1">
    <source>
        <dbReference type="Pfam" id="PF09346"/>
    </source>
</evidence>
<dbReference type="RefSeq" id="WP_015352151.1">
    <property type="nucleotide sequence ID" value="NC_020126.1"/>
</dbReference>
<dbReference type="SUPFAM" id="SSF160631">
    <property type="entry name" value="SMI1/KNR4-like"/>
    <property type="match status" value="1"/>
</dbReference>
<keyword evidence="3" id="KW-1185">Reference proteome</keyword>
<feature type="domain" description="Knr4/Smi1-like" evidence="1">
    <location>
        <begin position="25"/>
        <end position="152"/>
    </location>
</feature>
<dbReference type="KEGG" id="msd:MYSTI_06624"/>
<dbReference type="HOGENOM" id="CLU_1658894_0_0_7"/>
<sequence>MAKSRKSQTPAVEAFGNTWSDCAPALSGDLQSTESALGMKIPKELAKVFQVCAGGRPARNFYESRAHNIEVSVGYIFPLQKQGRRDDLATTYQRIRKHQPTFPEGLLPFAYDNGHANLLGVKVRTGEVVYWLHDDADEPLRLVASDLQAFLSGLTQSPF</sequence>
<dbReference type="InterPro" id="IPR037883">
    <property type="entry name" value="Knr4/Smi1-like_sf"/>
</dbReference>
<gene>
    <name evidence="2" type="ordered locus">MYSTI_06624</name>
</gene>
<dbReference type="Proteomes" id="UP000011131">
    <property type="component" value="Chromosome"/>
</dbReference>